<dbReference type="Proteomes" id="UP001442494">
    <property type="component" value="Unassembled WGS sequence"/>
</dbReference>
<keyword evidence="4" id="KW-1185">Reference proteome</keyword>
<dbReference type="PROSITE" id="PS50405">
    <property type="entry name" value="GST_CTER"/>
    <property type="match status" value="1"/>
</dbReference>
<dbReference type="InterPro" id="IPR036249">
    <property type="entry name" value="Thioredoxin-like_sf"/>
</dbReference>
<dbReference type="InterPro" id="IPR004046">
    <property type="entry name" value="GST_C"/>
</dbReference>
<dbReference type="SFLD" id="SFLDS00019">
    <property type="entry name" value="Glutathione_Transferase_(cytos"/>
    <property type="match status" value="1"/>
</dbReference>
<dbReference type="RefSeq" id="WP_242019079.1">
    <property type="nucleotide sequence ID" value="NZ_JAMPKK010000030.1"/>
</dbReference>
<dbReference type="Gene3D" id="1.20.1050.10">
    <property type="match status" value="1"/>
</dbReference>
<dbReference type="PROSITE" id="PS50404">
    <property type="entry name" value="GST_NTER"/>
    <property type="match status" value="1"/>
</dbReference>
<feature type="domain" description="GST N-terminal" evidence="1">
    <location>
        <begin position="39"/>
        <end position="120"/>
    </location>
</feature>
<dbReference type="InterPro" id="IPR040079">
    <property type="entry name" value="Glutathione_S-Trfase"/>
</dbReference>
<gene>
    <name evidence="3" type="ORF">NDI37_14340</name>
</gene>
<evidence type="ECO:0000259" key="1">
    <source>
        <dbReference type="PROSITE" id="PS50404"/>
    </source>
</evidence>
<dbReference type="Gene3D" id="3.40.30.10">
    <property type="entry name" value="Glutaredoxin"/>
    <property type="match status" value="1"/>
</dbReference>
<feature type="domain" description="GST C-terminal" evidence="2">
    <location>
        <begin position="125"/>
        <end position="247"/>
    </location>
</feature>
<accession>A0ABV0JQ91</accession>
<reference evidence="3 4" key="1">
    <citation type="submission" date="2022-04" db="EMBL/GenBank/DDBJ databases">
        <title>Positive selection, recombination, and allopatry shape intraspecific diversity of widespread and dominant cyanobacteria.</title>
        <authorList>
            <person name="Wei J."/>
            <person name="Shu W."/>
            <person name="Hu C."/>
        </authorList>
    </citation>
    <scope>NUCLEOTIDE SEQUENCE [LARGE SCALE GENOMIC DNA]</scope>
    <source>
        <strain evidence="3 4">GB2-A5</strain>
    </source>
</reference>
<dbReference type="PANTHER" id="PTHR43968">
    <property type="match status" value="1"/>
</dbReference>
<dbReference type="InterPro" id="IPR050983">
    <property type="entry name" value="GST_Omega/HSP26"/>
</dbReference>
<dbReference type="SUPFAM" id="SSF47616">
    <property type="entry name" value="GST C-terminal domain-like"/>
    <property type="match status" value="1"/>
</dbReference>
<dbReference type="InterPro" id="IPR004045">
    <property type="entry name" value="Glutathione_S-Trfase_N"/>
</dbReference>
<proteinExistence type="predicted"/>
<evidence type="ECO:0000313" key="3">
    <source>
        <dbReference type="EMBL" id="MEP0865645.1"/>
    </source>
</evidence>
<dbReference type="SUPFAM" id="SSF52833">
    <property type="entry name" value="Thioredoxin-like"/>
    <property type="match status" value="1"/>
</dbReference>
<dbReference type="Pfam" id="PF13409">
    <property type="entry name" value="GST_N_2"/>
    <property type="match status" value="1"/>
</dbReference>
<organism evidence="3 4">
    <name type="scientific">Funiculus sociatus GB2-A5</name>
    <dbReference type="NCBI Taxonomy" id="2933946"/>
    <lineage>
        <taxon>Bacteria</taxon>
        <taxon>Bacillati</taxon>
        <taxon>Cyanobacteriota</taxon>
        <taxon>Cyanophyceae</taxon>
        <taxon>Coleofasciculales</taxon>
        <taxon>Coleofasciculaceae</taxon>
        <taxon>Funiculus</taxon>
    </lineage>
</organism>
<evidence type="ECO:0000259" key="2">
    <source>
        <dbReference type="PROSITE" id="PS50405"/>
    </source>
</evidence>
<sequence length="247" mass="26851">MGQTASSPVLPLLAEAMAVSQLVLLSLSNKRIGDLQIMPAIAVYGIPLSTYVRTVRLLLEEAGADYDLKEVGIFNGENTSAEYLAKNPFGKVPTLEVDGEVLYETAAITDYLDSVVANSKFSPSNPLSKARMRQIMAIIDSYFYPSAIRTIVIQRLIVPSQGGKTDEDAVKNAIAPAKTAAEAIESLAVGSPYLLGNELSIADFYLIPIFIYLSKTPEFEAITAQTPKLKTWWDEVNKLKSVNKVCA</sequence>
<evidence type="ECO:0000313" key="4">
    <source>
        <dbReference type="Proteomes" id="UP001442494"/>
    </source>
</evidence>
<dbReference type="SFLD" id="SFLDG00358">
    <property type="entry name" value="Main_(cytGST)"/>
    <property type="match status" value="1"/>
</dbReference>
<comment type="caution">
    <text evidence="3">The sequence shown here is derived from an EMBL/GenBank/DDBJ whole genome shotgun (WGS) entry which is preliminary data.</text>
</comment>
<dbReference type="EMBL" id="JAMPKK010000030">
    <property type="protein sequence ID" value="MEP0865645.1"/>
    <property type="molecule type" value="Genomic_DNA"/>
</dbReference>
<dbReference type="PANTHER" id="PTHR43968:SF6">
    <property type="entry name" value="GLUTATHIONE S-TRANSFERASE OMEGA"/>
    <property type="match status" value="1"/>
</dbReference>
<name>A0ABV0JQ91_9CYAN</name>
<dbReference type="Pfam" id="PF00043">
    <property type="entry name" value="GST_C"/>
    <property type="match status" value="1"/>
</dbReference>
<protein>
    <submittedName>
        <fullName evidence="3">Glutathione S-transferase family protein</fullName>
    </submittedName>
</protein>
<dbReference type="InterPro" id="IPR036282">
    <property type="entry name" value="Glutathione-S-Trfase_C_sf"/>
</dbReference>
<dbReference type="CDD" id="cd00299">
    <property type="entry name" value="GST_C_family"/>
    <property type="match status" value="1"/>
</dbReference>
<dbReference type="InterPro" id="IPR010987">
    <property type="entry name" value="Glutathione-S-Trfase_C-like"/>
</dbReference>